<dbReference type="SUPFAM" id="SSF54593">
    <property type="entry name" value="Glyoxalase/Bleomycin resistance protein/Dihydroxybiphenyl dioxygenase"/>
    <property type="match status" value="1"/>
</dbReference>
<organism evidence="2 3">
    <name type="scientific">Mesorhizobium qingshengii</name>
    <dbReference type="NCBI Taxonomy" id="1165689"/>
    <lineage>
        <taxon>Bacteria</taxon>
        <taxon>Pseudomonadati</taxon>
        <taxon>Pseudomonadota</taxon>
        <taxon>Alphaproteobacteria</taxon>
        <taxon>Hyphomicrobiales</taxon>
        <taxon>Phyllobacteriaceae</taxon>
        <taxon>Mesorhizobium</taxon>
    </lineage>
</organism>
<feature type="domain" description="VOC" evidence="1">
    <location>
        <begin position="3"/>
        <end position="120"/>
    </location>
</feature>
<dbReference type="Gene3D" id="3.30.720.110">
    <property type="match status" value="1"/>
</dbReference>
<sequence length="131" mass="14106">MTSPNFVILYVDQPQRSGAFYGGLLGREPVESSATFVLFVLDNGFKLGLWSRHTVEPAASAAGGGAEIVFAVNTPDAVDAAHADWAGRGLKILQTPTNLDFGRTFVALDPDNHRLRVYWLSDGAQADGEQK</sequence>
<dbReference type="EMBL" id="FMXM01000018">
    <property type="protein sequence ID" value="SDA93029.1"/>
    <property type="molecule type" value="Genomic_DNA"/>
</dbReference>
<dbReference type="InterPro" id="IPR029068">
    <property type="entry name" value="Glyas_Bleomycin-R_OHBP_Dase"/>
</dbReference>
<evidence type="ECO:0000313" key="2">
    <source>
        <dbReference type="EMBL" id="SDA93029.1"/>
    </source>
</evidence>
<dbReference type="Gene3D" id="3.30.720.120">
    <property type="match status" value="1"/>
</dbReference>
<gene>
    <name evidence="2" type="ORF">SAMN02927914_04846</name>
</gene>
<dbReference type="AlphaFoldDB" id="A0A1G5ZDL0"/>
<dbReference type="STRING" id="1165689.SAMN02927914_04846"/>
<evidence type="ECO:0000313" key="3">
    <source>
        <dbReference type="Proteomes" id="UP000198588"/>
    </source>
</evidence>
<dbReference type="GO" id="GO:0051213">
    <property type="term" value="F:dioxygenase activity"/>
    <property type="evidence" value="ECO:0007669"/>
    <property type="project" value="UniProtKB-KW"/>
</dbReference>
<protein>
    <submittedName>
        <fullName evidence="2">Catechol 2,3-dioxygenase</fullName>
    </submittedName>
</protein>
<dbReference type="InterPro" id="IPR004360">
    <property type="entry name" value="Glyas_Fos-R_dOase_dom"/>
</dbReference>
<dbReference type="Proteomes" id="UP000198588">
    <property type="component" value="Unassembled WGS sequence"/>
</dbReference>
<dbReference type="RefSeq" id="WP_091583245.1">
    <property type="nucleotide sequence ID" value="NZ_FMXM01000018.1"/>
</dbReference>
<dbReference type="PROSITE" id="PS51819">
    <property type="entry name" value="VOC"/>
    <property type="match status" value="1"/>
</dbReference>
<keyword evidence="2" id="KW-0560">Oxidoreductase</keyword>
<evidence type="ECO:0000259" key="1">
    <source>
        <dbReference type="PROSITE" id="PS51819"/>
    </source>
</evidence>
<reference evidence="2 3" key="1">
    <citation type="submission" date="2016-10" db="EMBL/GenBank/DDBJ databases">
        <authorList>
            <person name="de Groot N.N."/>
        </authorList>
    </citation>
    <scope>NUCLEOTIDE SEQUENCE [LARGE SCALE GENOMIC DNA]</scope>
    <source>
        <strain evidence="2 3">CGMCC 1.12097</strain>
    </source>
</reference>
<dbReference type="Pfam" id="PF00903">
    <property type="entry name" value="Glyoxalase"/>
    <property type="match status" value="1"/>
</dbReference>
<keyword evidence="2" id="KW-0223">Dioxygenase</keyword>
<proteinExistence type="predicted"/>
<accession>A0A1G5ZDL0</accession>
<dbReference type="InterPro" id="IPR026275">
    <property type="entry name" value="Glyoxalase/dOase/EhpR"/>
</dbReference>
<dbReference type="OrthoDB" id="9806945at2"/>
<name>A0A1G5ZDL0_9HYPH</name>
<dbReference type="InterPro" id="IPR037523">
    <property type="entry name" value="VOC_core"/>
</dbReference>
<dbReference type="PIRSF" id="PIRSF039020">
    <property type="entry name" value="EhpR"/>
    <property type="match status" value="1"/>
</dbReference>